<organism evidence="2 3">
    <name type="scientific">Actinoallomurus oryzae</name>
    <dbReference type="NCBI Taxonomy" id="502180"/>
    <lineage>
        <taxon>Bacteria</taxon>
        <taxon>Bacillati</taxon>
        <taxon>Actinomycetota</taxon>
        <taxon>Actinomycetes</taxon>
        <taxon>Streptosporangiales</taxon>
        <taxon>Thermomonosporaceae</taxon>
        <taxon>Actinoallomurus</taxon>
    </lineage>
</organism>
<protein>
    <recommendedName>
        <fullName evidence="4">WxL domain-containing protein</fullName>
    </recommendedName>
</protein>
<keyword evidence="1" id="KW-0732">Signal</keyword>
<keyword evidence="3" id="KW-1185">Reference proteome</keyword>
<evidence type="ECO:0000313" key="3">
    <source>
        <dbReference type="Proteomes" id="UP001500503"/>
    </source>
</evidence>
<gene>
    <name evidence="2" type="ORF">GCM10023191_025910</name>
</gene>
<evidence type="ECO:0008006" key="4">
    <source>
        <dbReference type="Google" id="ProtNLM"/>
    </source>
</evidence>
<evidence type="ECO:0000256" key="1">
    <source>
        <dbReference type="SAM" id="SignalP"/>
    </source>
</evidence>
<dbReference type="Proteomes" id="UP001500503">
    <property type="component" value="Unassembled WGS sequence"/>
</dbReference>
<feature type="signal peptide" evidence="1">
    <location>
        <begin position="1"/>
        <end position="28"/>
    </location>
</feature>
<name>A0ABP8PV47_9ACTN</name>
<dbReference type="EMBL" id="BAABHF010000016">
    <property type="protein sequence ID" value="GAA4491625.1"/>
    <property type="molecule type" value="Genomic_DNA"/>
</dbReference>
<feature type="chain" id="PRO_5045077802" description="WxL domain-containing protein" evidence="1">
    <location>
        <begin position="29"/>
        <end position="217"/>
    </location>
</feature>
<reference evidence="3" key="1">
    <citation type="journal article" date="2019" name="Int. J. Syst. Evol. Microbiol.">
        <title>The Global Catalogue of Microorganisms (GCM) 10K type strain sequencing project: providing services to taxonomists for standard genome sequencing and annotation.</title>
        <authorList>
            <consortium name="The Broad Institute Genomics Platform"/>
            <consortium name="The Broad Institute Genome Sequencing Center for Infectious Disease"/>
            <person name="Wu L."/>
            <person name="Ma J."/>
        </authorList>
    </citation>
    <scope>NUCLEOTIDE SEQUENCE [LARGE SCALE GENOMIC DNA]</scope>
    <source>
        <strain evidence="3">JCM 17933</strain>
    </source>
</reference>
<sequence>MRHFSHALGAVVLVVAGSAALLSGRASAAPCAPGSPTSTNCTLTATASLTAGTLTLAAPASLAWSTTLNGLNQSLVDTTAADQEYTVNDATGSGAGWHVTTSATTFTNGSHTFPDSGTFVTNGSTSSITGTTAPTATCSGSCTLPTNSITYPVAITTAASTPTPVTIYNAAAASGLGQVVIGGSTAANPVGWWVNIPASASAGSYTSTVTMAIISGP</sequence>
<proteinExistence type="predicted"/>
<comment type="caution">
    <text evidence="2">The sequence shown here is derived from an EMBL/GenBank/DDBJ whole genome shotgun (WGS) entry which is preliminary data.</text>
</comment>
<accession>A0ABP8PV47</accession>
<evidence type="ECO:0000313" key="2">
    <source>
        <dbReference type="EMBL" id="GAA4491625.1"/>
    </source>
</evidence>